<dbReference type="EC" id="3.1.3.16" evidence="3"/>
<proteinExistence type="inferred from homology"/>
<dbReference type="GO" id="GO:0046872">
    <property type="term" value="F:metal ion binding"/>
    <property type="evidence" value="ECO:0007669"/>
    <property type="project" value="UniProtKB-UniRule"/>
</dbReference>
<feature type="region of interest" description="Disordered" evidence="4">
    <location>
        <begin position="49"/>
        <end position="70"/>
    </location>
</feature>
<name>A0AAV5EGJ9_ELECO</name>
<comment type="catalytic activity">
    <reaction evidence="2 3">
        <text>O-phospho-L-threonyl-[protein] + H2O = L-threonyl-[protein] + phosphate</text>
        <dbReference type="Rhea" id="RHEA:47004"/>
        <dbReference type="Rhea" id="RHEA-COMP:11060"/>
        <dbReference type="Rhea" id="RHEA-COMP:11605"/>
        <dbReference type="ChEBI" id="CHEBI:15377"/>
        <dbReference type="ChEBI" id="CHEBI:30013"/>
        <dbReference type="ChEBI" id="CHEBI:43474"/>
        <dbReference type="ChEBI" id="CHEBI:61977"/>
        <dbReference type="EC" id="3.1.3.16"/>
    </reaction>
</comment>
<accession>A0AAV5EGJ9</accession>
<keyword evidence="3" id="KW-0464">Manganese</keyword>
<comment type="similarity">
    <text evidence="3">Belongs to the PP2C family.</text>
</comment>
<feature type="domain" description="PPM-type phosphatase" evidence="5">
    <location>
        <begin position="76"/>
        <end position="275"/>
    </location>
</feature>
<keyword evidence="3" id="KW-0904">Protein phosphatase</keyword>
<dbReference type="PANTHER" id="PTHR12320">
    <property type="entry name" value="PROTEIN PHOSPHATASE 2C"/>
    <property type="match status" value="1"/>
</dbReference>
<organism evidence="6 7">
    <name type="scientific">Eleusine coracana subsp. coracana</name>
    <dbReference type="NCBI Taxonomy" id="191504"/>
    <lineage>
        <taxon>Eukaryota</taxon>
        <taxon>Viridiplantae</taxon>
        <taxon>Streptophyta</taxon>
        <taxon>Embryophyta</taxon>
        <taxon>Tracheophyta</taxon>
        <taxon>Spermatophyta</taxon>
        <taxon>Magnoliopsida</taxon>
        <taxon>Liliopsida</taxon>
        <taxon>Poales</taxon>
        <taxon>Poaceae</taxon>
        <taxon>PACMAD clade</taxon>
        <taxon>Chloridoideae</taxon>
        <taxon>Cynodonteae</taxon>
        <taxon>Eleusininae</taxon>
        <taxon>Eleusine</taxon>
    </lineage>
</organism>
<dbReference type="PANTHER" id="PTHR12320:SF69">
    <property type="entry name" value="PROTEIN PHOSPHATASE"/>
    <property type="match status" value="1"/>
</dbReference>
<dbReference type="Gene3D" id="3.60.40.10">
    <property type="entry name" value="PPM-type phosphatase domain"/>
    <property type="match status" value="1"/>
</dbReference>
<comment type="catalytic activity">
    <reaction evidence="1 3">
        <text>O-phospho-L-seryl-[protein] + H2O = L-seryl-[protein] + phosphate</text>
        <dbReference type="Rhea" id="RHEA:20629"/>
        <dbReference type="Rhea" id="RHEA-COMP:9863"/>
        <dbReference type="Rhea" id="RHEA-COMP:11604"/>
        <dbReference type="ChEBI" id="CHEBI:15377"/>
        <dbReference type="ChEBI" id="CHEBI:29999"/>
        <dbReference type="ChEBI" id="CHEBI:43474"/>
        <dbReference type="ChEBI" id="CHEBI:83421"/>
        <dbReference type="EC" id="3.1.3.16"/>
    </reaction>
</comment>
<sequence>MTTLMEQLERGMKQISTVEGAEPTSVDHGARVRGLPYLRKDGGACLPGSTVSQPTATENNVDKHSGKLPAAPRARGLRMNLASCYVPDHDEDAHFVHPKAGLIGVADGVGGCRDKGVDAGAFARALMKHALAAANTTTANPVDPYTLLQEAYLKAAGSSTPGASTAVIVSLNGTTLRWAYLGDSGFTVFRGGKMVRHSKPQQRYFNCPFQLSATGGDRVEDAVVGEMQVAVDDVVVVGTDGLFDNVFDLDLERMVRRGCCLSPQMMAEKIGGHGT</sequence>
<keyword evidence="3" id="KW-0479">Metal-binding</keyword>
<evidence type="ECO:0000256" key="4">
    <source>
        <dbReference type="SAM" id="MobiDB-lite"/>
    </source>
</evidence>
<dbReference type="EMBL" id="BQKI01000075">
    <property type="protein sequence ID" value="GJN21649.1"/>
    <property type="molecule type" value="Genomic_DNA"/>
</dbReference>
<comment type="caution">
    <text evidence="6">The sequence shown here is derived from an EMBL/GenBank/DDBJ whole genome shotgun (WGS) entry which is preliminary data.</text>
</comment>
<evidence type="ECO:0000256" key="2">
    <source>
        <dbReference type="ARBA" id="ARBA00048336"/>
    </source>
</evidence>
<comment type="cofactor">
    <cofactor evidence="3">
        <name>Mn(2+)</name>
        <dbReference type="ChEBI" id="CHEBI:29035"/>
    </cofactor>
</comment>
<evidence type="ECO:0000256" key="3">
    <source>
        <dbReference type="RuleBase" id="RU366020"/>
    </source>
</evidence>
<protein>
    <recommendedName>
        <fullName evidence="3">Protein phosphatase</fullName>
        <ecNumber evidence="3">3.1.3.16</ecNumber>
    </recommendedName>
</protein>
<dbReference type="AlphaFoldDB" id="A0AAV5EGJ9"/>
<evidence type="ECO:0000313" key="7">
    <source>
        <dbReference type="Proteomes" id="UP001054889"/>
    </source>
</evidence>
<dbReference type="InterPro" id="IPR001932">
    <property type="entry name" value="PPM-type_phosphatase-like_dom"/>
</dbReference>
<keyword evidence="7" id="KW-1185">Reference proteome</keyword>
<dbReference type="InterPro" id="IPR036457">
    <property type="entry name" value="PPM-type-like_dom_sf"/>
</dbReference>
<dbReference type="GO" id="GO:0004722">
    <property type="term" value="F:protein serine/threonine phosphatase activity"/>
    <property type="evidence" value="ECO:0007669"/>
    <property type="project" value="UniProtKB-EC"/>
</dbReference>
<feature type="compositionally biased region" description="Polar residues" evidence="4">
    <location>
        <begin position="49"/>
        <end position="59"/>
    </location>
</feature>
<reference evidence="6" key="2">
    <citation type="submission" date="2021-12" db="EMBL/GenBank/DDBJ databases">
        <title>Resequencing data analysis of finger millet.</title>
        <authorList>
            <person name="Hatakeyama M."/>
            <person name="Aluri S."/>
            <person name="Balachadran M.T."/>
            <person name="Sivarajan S.R."/>
            <person name="Poveda L."/>
            <person name="Shimizu-Inatsugi R."/>
            <person name="Schlapbach R."/>
            <person name="Sreeman S.M."/>
            <person name="Shimizu K.K."/>
        </authorList>
    </citation>
    <scope>NUCLEOTIDE SEQUENCE</scope>
</reference>
<comment type="cofactor">
    <cofactor evidence="3">
        <name>Mg(2+)</name>
        <dbReference type="ChEBI" id="CHEBI:18420"/>
    </cofactor>
</comment>
<reference evidence="6" key="1">
    <citation type="journal article" date="2018" name="DNA Res.">
        <title>Multiple hybrid de novo genome assembly of finger millet, an orphan allotetraploid crop.</title>
        <authorList>
            <person name="Hatakeyama M."/>
            <person name="Aluri S."/>
            <person name="Balachadran M.T."/>
            <person name="Sivarajan S.R."/>
            <person name="Patrignani A."/>
            <person name="Gruter S."/>
            <person name="Poveda L."/>
            <person name="Shimizu-Inatsugi R."/>
            <person name="Baeten J."/>
            <person name="Francoijs K.J."/>
            <person name="Nataraja K.N."/>
            <person name="Reddy Y.A.N."/>
            <person name="Phadnis S."/>
            <person name="Ravikumar R.L."/>
            <person name="Schlapbach R."/>
            <person name="Sreeman S.M."/>
            <person name="Shimizu K.K."/>
        </authorList>
    </citation>
    <scope>NUCLEOTIDE SEQUENCE</scope>
</reference>
<evidence type="ECO:0000256" key="1">
    <source>
        <dbReference type="ARBA" id="ARBA00047761"/>
    </source>
</evidence>
<evidence type="ECO:0000259" key="5">
    <source>
        <dbReference type="PROSITE" id="PS51746"/>
    </source>
</evidence>
<dbReference type="Proteomes" id="UP001054889">
    <property type="component" value="Unassembled WGS sequence"/>
</dbReference>
<dbReference type="InterPro" id="IPR039123">
    <property type="entry name" value="PPTC7"/>
</dbReference>
<dbReference type="PROSITE" id="PS51746">
    <property type="entry name" value="PPM_2"/>
    <property type="match status" value="1"/>
</dbReference>
<evidence type="ECO:0000313" key="6">
    <source>
        <dbReference type="EMBL" id="GJN21649.1"/>
    </source>
</evidence>
<dbReference type="SUPFAM" id="SSF81606">
    <property type="entry name" value="PP2C-like"/>
    <property type="match status" value="1"/>
</dbReference>
<keyword evidence="3" id="KW-0460">Magnesium</keyword>
<gene>
    <name evidence="6" type="primary">gb09147</name>
    <name evidence="6" type="ORF">PR202_gb09147</name>
</gene>
<dbReference type="SMART" id="SM00332">
    <property type="entry name" value="PP2Cc"/>
    <property type="match status" value="1"/>
</dbReference>
<keyword evidence="3" id="KW-0378">Hydrolase</keyword>